<keyword evidence="2" id="KW-1185">Reference proteome</keyword>
<reference evidence="1 2" key="1">
    <citation type="submission" date="2018-12" db="EMBL/GenBank/DDBJ databases">
        <title>Draft genome sequence of Xylaria grammica IHI A82.</title>
        <authorList>
            <person name="Buettner E."/>
            <person name="Kellner H."/>
        </authorList>
    </citation>
    <scope>NUCLEOTIDE SEQUENCE [LARGE SCALE GENOMIC DNA]</scope>
    <source>
        <strain evidence="1 2">IHI A82</strain>
    </source>
</reference>
<dbReference type="AlphaFoldDB" id="A0A439D8K9"/>
<proteinExistence type="predicted"/>
<evidence type="ECO:0000313" key="1">
    <source>
        <dbReference type="EMBL" id="RWA10743.1"/>
    </source>
</evidence>
<comment type="caution">
    <text evidence="1">The sequence shown here is derived from an EMBL/GenBank/DDBJ whole genome shotgun (WGS) entry which is preliminary data.</text>
</comment>
<dbReference type="Proteomes" id="UP000286045">
    <property type="component" value="Unassembled WGS sequence"/>
</dbReference>
<organism evidence="1 2">
    <name type="scientific">Xylaria grammica</name>
    <dbReference type="NCBI Taxonomy" id="363999"/>
    <lineage>
        <taxon>Eukaryota</taxon>
        <taxon>Fungi</taxon>
        <taxon>Dikarya</taxon>
        <taxon>Ascomycota</taxon>
        <taxon>Pezizomycotina</taxon>
        <taxon>Sordariomycetes</taxon>
        <taxon>Xylariomycetidae</taxon>
        <taxon>Xylariales</taxon>
        <taxon>Xylariaceae</taxon>
        <taxon>Xylaria</taxon>
    </lineage>
</organism>
<accession>A0A439D8K9</accession>
<evidence type="ECO:0000313" key="2">
    <source>
        <dbReference type="Proteomes" id="UP000286045"/>
    </source>
</evidence>
<protein>
    <submittedName>
        <fullName evidence="1">Uncharacterized protein</fullName>
    </submittedName>
</protein>
<dbReference type="Gene3D" id="3.40.630.30">
    <property type="match status" value="1"/>
</dbReference>
<feature type="non-terminal residue" evidence="1">
    <location>
        <position position="266"/>
    </location>
</feature>
<dbReference type="EMBL" id="RYZI01000103">
    <property type="protein sequence ID" value="RWA10743.1"/>
    <property type="molecule type" value="Genomic_DNA"/>
</dbReference>
<sequence length="266" mass="30317">MYANNNAEINRRVCAAPDLQVVNVNFWTCDDDWRVICHTPQTPHDQFGYPLDHLHFAEHESFPEDRIPAVVPVIAGMYRRKGLPLTWTVGPAETPLLEAALRSLNFAKTDDRVVMFCDLETFRREELTPQYSQALVNQMLVNELCRRIVRVSIWAQVAASRPLETNPRSPAVVRAVTGRMARIRNSDYSVMARLVVCPMRPSILGEYIIESIDQSSVVDWVQSWTQAADGSLPIVQHWAHVYKSLLARLATTQFRMFAARLRTPDA</sequence>
<gene>
    <name evidence="1" type="ORF">EKO27_g4354</name>
</gene>
<name>A0A439D8K9_9PEZI</name>